<comment type="caution">
    <text evidence="1">The sequence shown here is derived from an EMBL/GenBank/DDBJ whole genome shotgun (WGS) entry which is preliminary data.</text>
</comment>
<sequence length="161" mass="17709">MDHSRDPEAFPSTEAAVRAIRAVAERHGLPVTVEHAIGADESSRRTAAGAFAVTDEDGSLPHEAWLEIPATEGPLTPHITVQVFEEGDAHLTLDGITFHDVPREQAPAFLETVLDGRARVKMTWWPPYCRLIVALPGDRTYKEVVPMVHGGLSRWMNALAR</sequence>
<evidence type="ECO:0000313" key="2">
    <source>
        <dbReference type="Proteomes" id="UP001500016"/>
    </source>
</evidence>
<keyword evidence="2" id="KW-1185">Reference proteome</keyword>
<protein>
    <submittedName>
        <fullName evidence="1">Uncharacterized protein</fullName>
    </submittedName>
</protein>
<evidence type="ECO:0000313" key="1">
    <source>
        <dbReference type="EMBL" id="GAA2064555.1"/>
    </source>
</evidence>
<dbReference type="RefSeq" id="WP_344524169.1">
    <property type="nucleotide sequence ID" value="NZ_BAAAPE010000001.1"/>
</dbReference>
<dbReference type="EMBL" id="BAAAPE010000001">
    <property type="protein sequence ID" value="GAA2064555.1"/>
    <property type="molecule type" value="Genomic_DNA"/>
</dbReference>
<accession>A0ABP5H4C5</accession>
<gene>
    <name evidence="1" type="ORF">GCM10009801_09270</name>
</gene>
<reference evidence="2" key="1">
    <citation type="journal article" date="2019" name="Int. J. Syst. Evol. Microbiol.">
        <title>The Global Catalogue of Microorganisms (GCM) 10K type strain sequencing project: providing services to taxonomists for standard genome sequencing and annotation.</title>
        <authorList>
            <consortium name="The Broad Institute Genomics Platform"/>
            <consortium name="The Broad Institute Genome Sequencing Center for Infectious Disease"/>
            <person name="Wu L."/>
            <person name="Ma J."/>
        </authorList>
    </citation>
    <scope>NUCLEOTIDE SEQUENCE [LARGE SCALE GENOMIC DNA]</scope>
    <source>
        <strain evidence="2">JCM 15478</strain>
    </source>
</reference>
<proteinExistence type="predicted"/>
<name>A0ABP5H4C5_9ACTN</name>
<organism evidence="1 2">
    <name type="scientific">Streptomyces albiaxialis</name>
    <dbReference type="NCBI Taxonomy" id="329523"/>
    <lineage>
        <taxon>Bacteria</taxon>
        <taxon>Bacillati</taxon>
        <taxon>Actinomycetota</taxon>
        <taxon>Actinomycetes</taxon>
        <taxon>Kitasatosporales</taxon>
        <taxon>Streptomycetaceae</taxon>
        <taxon>Streptomyces</taxon>
    </lineage>
</organism>
<dbReference type="Proteomes" id="UP001500016">
    <property type="component" value="Unassembled WGS sequence"/>
</dbReference>